<comment type="subcellular location">
    <subcellularLocation>
        <location evidence="1">Membrane</location>
        <topology evidence="1">Single-pass membrane protein</topology>
    </subcellularLocation>
</comment>
<keyword evidence="3" id="KW-1133">Transmembrane helix</keyword>
<evidence type="ECO:0000259" key="6">
    <source>
        <dbReference type="Pfam" id="PF04357"/>
    </source>
</evidence>
<dbReference type="PANTHER" id="PTHR36985">
    <property type="entry name" value="TRANSLOCATION AND ASSEMBLY MODULE SUBUNIT TAMB"/>
    <property type="match status" value="1"/>
</dbReference>
<feature type="signal peptide" evidence="5">
    <location>
        <begin position="1"/>
        <end position="17"/>
    </location>
</feature>
<keyword evidence="2" id="KW-0812">Transmembrane</keyword>
<evidence type="ECO:0000256" key="1">
    <source>
        <dbReference type="ARBA" id="ARBA00004167"/>
    </source>
</evidence>
<evidence type="ECO:0000256" key="2">
    <source>
        <dbReference type="ARBA" id="ARBA00022692"/>
    </source>
</evidence>
<dbReference type="GO" id="GO:0005886">
    <property type="term" value="C:plasma membrane"/>
    <property type="evidence" value="ECO:0007669"/>
    <property type="project" value="InterPro"/>
</dbReference>
<dbReference type="Pfam" id="PF04357">
    <property type="entry name" value="TamB"/>
    <property type="match status" value="1"/>
</dbReference>
<reference evidence="7" key="1">
    <citation type="submission" date="2021-01" db="EMBL/GenBank/DDBJ databases">
        <title>Genome seq and assembly of Tabrizicola sp. KVB23.</title>
        <authorList>
            <person name="Chhetri G."/>
        </authorList>
    </citation>
    <scope>NUCLEOTIDE SEQUENCE</scope>
    <source>
        <strain evidence="7">KVB23</strain>
    </source>
</reference>
<name>A0A8J7MT53_9RHOB</name>
<organism evidence="7 8">
    <name type="scientific">Fuscibacter oryzae</name>
    <dbReference type="NCBI Taxonomy" id="2803939"/>
    <lineage>
        <taxon>Bacteria</taxon>
        <taxon>Pseudomonadati</taxon>
        <taxon>Pseudomonadota</taxon>
        <taxon>Alphaproteobacteria</taxon>
        <taxon>Rhodobacterales</taxon>
        <taxon>Paracoccaceae</taxon>
        <taxon>Fuscibacter</taxon>
    </lineage>
</organism>
<dbReference type="RefSeq" id="WP_202661631.1">
    <property type="nucleotide sequence ID" value="NZ_JAESVP010000006.1"/>
</dbReference>
<dbReference type="EMBL" id="JAESVP010000006">
    <property type="protein sequence ID" value="MBL4929096.1"/>
    <property type="molecule type" value="Genomic_DNA"/>
</dbReference>
<keyword evidence="5" id="KW-0732">Signal</keyword>
<feature type="chain" id="PRO_5035148473" evidence="5">
    <location>
        <begin position="18"/>
        <end position="1180"/>
    </location>
</feature>
<evidence type="ECO:0000313" key="8">
    <source>
        <dbReference type="Proteomes" id="UP000619033"/>
    </source>
</evidence>
<sequence length="1180" mass="119254">MRKLVFALAFLPLPAMAQSQDAQAQADKGYLTTLLEDNLSGAGRQVVIDGFEGALSSRARIRQLTIADDTGVWLTLRDVALDWNRAALLSGQVSVNELSAAEIILDRLPASGSSAPSPQASGSFALPELPVSIDIGALAANRIVLGPTVLGSAVEGRLTASVHLAGGQGKAHLDLRRTDDGPTGVVALDAEYANASQVLALDLSAQEGSGGIAATLLDLPGKPAAALSIAGRAPISDYSANIALSTDGENRLAGTVTVKTATDRSTGFEAILGGNLAPLFLPDYAEFFGDKVALDVAGRRFADGRLDLSKLVVAAKALQLAGTLAVGADGVPRSFDLRGRIAQADGQPVLLPLTTNLPVRIDNADLSLQFDATKGEGWTLSTQVTGLDRADMKIARLALAGSGRIANPAGSTTVGATLRFDAEGLAPSDPGLAAALGAQVSGDGVFYWSAATNALAFPKLTLAGDGYSASASGKVLGLSSDLALSGQIKAQVANLSRLSGLAGRPLGGAGQVTVGGNYSPLTGAFDGTAAVLGTDLSAGIAEVDGLLKGPSQVTLSARRDQTGTTLRNLTLRATSLTASAEGSISSAGTALTGDVNFADLSVLGPGYGGALTGKASVSGPSDKLALTLDATGSNLRTGQAEADKLLRGQSSVTVAATASAGKLVLDRADIRNPQLQAKASGVADGASQRLTIDANLANLGLLLPDFPGAMTVSGTVLQSAASLDVDLAGRGPGGINATVKGKVATDFRSANLALAGRAQAALANPFLTPRSIQGDLGFDMKLNGPLAVSSLSGTASLAGGRFSDPGFKFALQDIAARADISGGQARITGTVPVSTGGAISVSGTIGTAAPYAGNLALGLRGVVLRDPALYETRLNGDLTVKGPLAGGAMIAGRIALAETELRVPSTGFGGAAGLEGLRHIAEPADVRATRARAGQLGNGTAAGRSGDGPSYGLDVTLSAPNQLFVRGRGLDAELGGELRLNGTTAAVVPSGAFDLIRGRLDILGKRLDLTEARLQMEGELVPNIHIVASTENDGITTGIEIDGPATNPTVGFTSSPDLPDEEILAQLLFGQDLQSLSPFQALQLANAVATLAGKGGGGIVNKLRQGFGLDNLDVRTSATGGAEVTAGKYLGKNLYSEFSVDDQGKSQVNLNLDVSKSITAKARASSDGSTGIGIFLEKDY</sequence>
<protein>
    <submittedName>
        <fullName evidence="7">Translocation/assembly module TamB domain-containing protein</fullName>
    </submittedName>
</protein>
<proteinExistence type="predicted"/>
<keyword evidence="4" id="KW-0472">Membrane</keyword>
<gene>
    <name evidence="7" type="ORF">JI744_13360</name>
</gene>
<dbReference type="InterPro" id="IPR007452">
    <property type="entry name" value="TamB_C"/>
</dbReference>
<dbReference type="GO" id="GO:0097347">
    <property type="term" value="C:TAM protein secretion complex"/>
    <property type="evidence" value="ECO:0007669"/>
    <property type="project" value="TreeGrafter"/>
</dbReference>
<evidence type="ECO:0000256" key="3">
    <source>
        <dbReference type="ARBA" id="ARBA00022989"/>
    </source>
</evidence>
<dbReference type="Proteomes" id="UP000619033">
    <property type="component" value="Unassembled WGS sequence"/>
</dbReference>
<dbReference type="PANTHER" id="PTHR36985:SF1">
    <property type="entry name" value="TRANSLOCATION AND ASSEMBLY MODULE SUBUNIT TAMB"/>
    <property type="match status" value="1"/>
</dbReference>
<accession>A0A8J7MT53</accession>
<dbReference type="AlphaFoldDB" id="A0A8J7MT53"/>
<evidence type="ECO:0000256" key="5">
    <source>
        <dbReference type="SAM" id="SignalP"/>
    </source>
</evidence>
<keyword evidence="8" id="KW-1185">Reference proteome</keyword>
<evidence type="ECO:0000313" key="7">
    <source>
        <dbReference type="EMBL" id="MBL4929096.1"/>
    </source>
</evidence>
<evidence type="ECO:0000256" key="4">
    <source>
        <dbReference type="ARBA" id="ARBA00023136"/>
    </source>
</evidence>
<dbReference type="GO" id="GO:0009306">
    <property type="term" value="P:protein secretion"/>
    <property type="evidence" value="ECO:0007669"/>
    <property type="project" value="InterPro"/>
</dbReference>
<feature type="domain" description="Translocation and assembly module TamB C-terminal" evidence="6">
    <location>
        <begin position="834"/>
        <end position="1180"/>
    </location>
</feature>
<comment type="caution">
    <text evidence="7">The sequence shown here is derived from an EMBL/GenBank/DDBJ whole genome shotgun (WGS) entry which is preliminary data.</text>
</comment>